<keyword evidence="3" id="KW-1185">Reference proteome</keyword>
<evidence type="ECO:0000256" key="1">
    <source>
        <dbReference type="SAM" id="MobiDB-lite"/>
    </source>
</evidence>
<dbReference type="EMBL" id="JACEIK010094404">
    <property type="protein sequence ID" value="MCE5167387.1"/>
    <property type="molecule type" value="Genomic_DNA"/>
</dbReference>
<gene>
    <name evidence="2" type="ORF">HAX54_052243</name>
</gene>
<dbReference type="Proteomes" id="UP000823775">
    <property type="component" value="Unassembled WGS sequence"/>
</dbReference>
<evidence type="ECO:0000313" key="3">
    <source>
        <dbReference type="Proteomes" id="UP000823775"/>
    </source>
</evidence>
<name>A0ABS8Y7Z6_DATST</name>
<protein>
    <submittedName>
        <fullName evidence="2">Uncharacterized protein</fullName>
    </submittedName>
</protein>
<sequence>RFSGGARYRPEKDREQQIGQGSSDNQNRSEQIARSNSRRFQSRARERLSATEQPTIASAAAEFFQNERRPFRALSDCAQHCRHREPPPVPICERHRSRRRST</sequence>
<evidence type="ECO:0000313" key="2">
    <source>
        <dbReference type="EMBL" id="MCE5167387.1"/>
    </source>
</evidence>
<organism evidence="2 3">
    <name type="scientific">Datura stramonium</name>
    <name type="common">Jimsonweed</name>
    <name type="synonym">Common thornapple</name>
    <dbReference type="NCBI Taxonomy" id="4076"/>
    <lineage>
        <taxon>Eukaryota</taxon>
        <taxon>Viridiplantae</taxon>
        <taxon>Streptophyta</taxon>
        <taxon>Embryophyta</taxon>
        <taxon>Tracheophyta</taxon>
        <taxon>Spermatophyta</taxon>
        <taxon>Magnoliopsida</taxon>
        <taxon>eudicotyledons</taxon>
        <taxon>Gunneridae</taxon>
        <taxon>Pentapetalae</taxon>
        <taxon>asterids</taxon>
        <taxon>lamiids</taxon>
        <taxon>Solanales</taxon>
        <taxon>Solanaceae</taxon>
        <taxon>Solanoideae</taxon>
        <taxon>Datureae</taxon>
        <taxon>Datura</taxon>
    </lineage>
</organism>
<accession>A0ABS8Y7Z6</accession>
<feature type="non-terminal residue" evidence="2">
    <location>
        <position position="1"/>
    </location>
</feature>
<feature type="region of interest" description="Disordered" evidence="1">
    <location>
        <begin position="1"/>
        <end position="53"/>
    </location>
</feature>
<feature type="non-terminal residue" evidence="2">
    <location>
        <position position="102"/>
    </location>
</feature>
<comment type="caution">
    <text evidence="2">The sequence shown here is derived from an EMBL/GenBank/DDBJ whole genome shotgun (WGS) entry which is preliminary data.</text>
</comment>
<feature type="region of interest" description="Disordered" evidence="1">
    <location>
        <begin position="82"/>
        <end position="102"/>
    </location>
</feature>
<proteinExistence type="predicted"/>
<reference evidence="2 3" key="1">
    <citation type="journal article" date="2021" name="BMC Genomics">
        <title>Datura genome reveals duplications of psychoactive alkaloid biosynthetic genes and high mutation rate following tissue culture.</title>
        <authorList>
            <person name="Rajewski A."/>
            <person name="Carter-House D."/>
            <person name="Stajich J."/>
            <person name="Litt A."/>
        </authorList>
    </citation>
    <scope>NUCLEOTIDE SEQUENCE [LARGE SCALE GENOMIC DNA]</scope>
    <source>
        <strain evidence="2">AR-01</strain>
    </source>
</reference>
<feature type="compositionally biased region" description="Polar residues" evidence="1">
    <location>
        <begin position="17"/>
        <end position="35"/>
    </location>
</feature>